<keyword evidence="3" id="KW-1185">Reference proteome</keyword>
<proteinExistence type="predicted"/>
<evidence type="ECO:0000313" key="2">
    <source>
        <dbReference type="EMBL" id="KAJ8467339.1"/>
    </source>
</evidence>
<sequence length="71" mass="8615">MISRSPSSWGCHSPAAAFDRQGREERKRSPYRAFFRRRKRDGDSNGRENMKRFVESNYWELRRKMLIYNGK</sequence>
<dbReference type="AlphaFoldDB" id="A0AAV8Q793"/>
<feature type="region of interest" description="Disordered" evidence="1">
    <location>
        <begin position="1"/>
        <end position="31"/>
    </location>
</feature>
<reference evidence="2 3" key="1">
    <citation type="submission" date="2022-12" db="EMBL/GenBank/DDBJ databases">
        <title>Chromosome-scale assembly of the Ensete ventricosum genome.</title>
        <authorList>
            <person name="Dussert Y."/>
            <person name="Stocks J."/>
            <person name="Wendawek A."/>
            <person name="Woldeyes F."/>
            <person name="Nichols R.A."/>
            <person name="Borrell J.S."/>
        </authorList>
    </citation>
    <scope>NUCLEOTIDE SEQUENCE [LARGE SCALE GENOMIC DNA]</scope>
    <source>
        <strain evidence="3">cv. Maze</strain>
        <tissue evidence="2">Seeds</tissue>
    </source>
</reference>
<name>A0AAV8Q793_ENSVE</name>
<evidence type="ECO:0000256" key="1">
    <source>
        <dbReference type="SAM" id="MobiDB-lite"/>
    </source>
</evidence>
<protein>
    <submittedName>
        <fullName evidence="2">Uncharacterized protein</fullName>
    </submittedName>
</protein>
<organism evidence="2 3">
    <name type="scientific">Ensete ventricosum</name>
    <name type="common">Abyssinian banana</name>
    <name type="synonym">Musa ensete</name>
    <dbReference type="NCBI Taxonomy" id="4639"/>
    <lineage>
        <taxon>Eukaryota</taxon>
        <taxon>Viridiplantae</taxon>
        <taxon>Streptophyta</taxon>
        <taxon>Embryophyta</taxon>
        <taxon>Tracheophyta</taxon>
        <taxon>Spermatophyta</taxon>
        <taxon>Magnoliopsida</taxon>
        <taxon>Liliopsida</taxon>
        <taxon>Zingiberales</taxon>
        <taxon>Musaceae</taxon>
        <taxon>Ensete</taxon>
    </lineage>
</organism>
<gene>
    <name evidence="2" type="ORF">OPV22_029891</name>
</gene>
<comment type="caution">
    <text evidence="2">The sequence shown here is derived from an EMBL/GenBank/DDBJ whole genome shotgun (WGS) entry which is preliminary data.</text>
</comment>
<evidence type="ECO:0000313" key="3">
    <source>
        <dbReference type="Proteomes" id="UP001222027"/>
    </source>
</evidence>
<feature type="compositionally biased region" description="Polar residues" evidence="1">
    <location>
        <begin position="1"/>
        <end position="10"/>
    </location>
</feature>
<accession>A0AAV8Q793</accession>
<dbReference type="EMBL" id="JAQQAF010000008">
    <property type="protein sequence ID" value="KAJ8467339.1"/>
    <property type="molecule type" value="Genomic_DNA"/>
</dbReference>
<dbReference type="Proteomes" id="UP001222027">
    <property type="component" value="Unassembled WGS sequence"/>
</dbReference>